<evidence type="ECO:0000313" key="2">
    <source>
        <dbReference type="EMBL" id="SUZ83961.1"/>
    </source>
</evidence>
<accession>A0A381QX17</accession>
<gene>
    <name evidence="2" type="ORF">METZ01_LOCUS36815</name>
</gene>
<feature type="domain" description="AB hydrolase-1" evidence="1">
    <location>
        <begin position="182"/>
        <end position="237"/>
    </location>
</feature>
<protein>
    <recommendedName>
        <fullName evidence="1">AB hydrolase-1 domain-containing protein</fullName>
    </recommendedName>
</protein>
<reference evidence="2" key="1">
    <citation type="submission" date="2018-05" db="EMBL/GenBank/DDBJ databases">
        <authorList>
            <person name="Lanie J.A."/>
            <person name="Ng W.-L."/>
            <person name="Kazmierczak K.M."/>
            <person name="Andrzejewski T.M."/>
            <person name="Davidsen T.M."/>
            <person name="Wayne K.J."/>
            <person name="Tettelin H."/>
            <person name="Glass J.I."/>
            <person name="Rusch D."/>
            <person name="Podicherti R."/>
            <person name="Tsui H.-C.T."/>
            <person name="Winkler M.E."/>
        </authorList>
    </citation>
    <scope>NUCLEOTIDE SEQUENCE</scope>
</reference>
<dbReference type="InterPro" id="IPR029058">
    <property type="entry name" value="AB_hydrolase_fold"/>
</dbReference>
<dbReference type="AlphaFoldDB" id="A0A381QX17"/>
<feature type="domain" description="AB hydrolase-1" evidence="1">
    <location>
        <begin position="21"/>
        <end position="136"/>
    </location>
</feature>
<organism evidence="2">
    <name type="scientific">marine metagenome</name>
    <dbReference type="NCBI Taxonomy" id="408172"/>
    <lineage>
        <taxon>unclassified sequences</taxon>
        <taxon>metagenomes</taxon>
        <taxon>ecological metagenomes</taxon>
    </lineage>
</organism>
<dbReference type="PANTHER" id="PTHR43798">
    <property type="entry name" value="MONOACYLGLYCEROL LIPASE"/>
    <property type="match status" value="1"/>
</dbReference>
<dbReference type="PRINTS" id="PR00111">
    <property type="entry name" value="ABHYDROLASE"/>
</dbReference>
<dbReference type="InterPro" id="IPR050266">
    <property type="entry name" value="AB_hydrolase_sf"/>
</dbReference>
<dbReference type="Gene3D" id="3.40.50.1820">
    <property type="entry name" value="alpha/beta hydrolase"/>
    <property type="match status" value="1"/>
</dbReference>
<name>A0A381QX17_9ZZZZ</name>
<proteinExistence type="predicted"/>
<dbReference type="EMBL" id="UINC01001574">
    <property type="protein sequence ID" value="SUZ83961.1"/>
    <property type="molecule type" value="Genomic_DNA"/>
</dbReference>
<dbReference type="SUPFAM" id="SSF53474">
    <property type="entry name" value="alpha/beta-Hydrolases"/>
    <property type="match status" value="1"/>
</dbReference>
<dbReference type="Pfam" id="PF00561">
    <property type="entry name" value="Abhydrolase_1"/>
    <property type="match status" value="2"/>
</dbReference>
<dbReference type="InterPro" id="IPR000073">
    <property type="entry name" value="AB_hydrolase_1"/>
</dbReference>
<sequence>MEHELIVENEFSYIENGEGRPIVILHGLLGGLSNFKGVCEYFPKKNYKVVMPELPMEKVSILNTNVKTFAKYVFDFVKFKKLSDIILVGNSLGGHVALLFTRDYPELVKGLVITGSSGLYERSMIGDGYPKRSNYEYIKSKTEEVFYDPAIATKELVDEMFETLNNRGKVIKILALAKSAIRHNMSEDLPKMKNKTAIIWGKQDSVTPPKVAEDFDSLLPNSELFWIDKCGHAPMMELPNEFNEAMFKWLKKNKL</sequence>
<evidence type="ECO:0000259" key="1">
    <source>
        <dbReference type="Pfam" id="PF00561"/>
    </source>
</evidence>